<keyword evidence="4" id="KW-1185">Reference proteome</keyword>
<evidence type="ECO:0000313" key="4">
    <source>
        <dbReference type="Proteomes" id="UP001150217"/>
    </source>
</evidence>
<sequence>MMSLRGSGVSTNVYLKHPCLPFLYMCTRLSLEDLLNPVHTLQAISIPIQSLLNPIPTSPSGSSSSNPPSCHERSHSIAAQAIREPILIHQNYPLTNRTTLERVYAHSADCVVEYPTTGSHPDHAVGHLFAMKLHSWNNPANDFAYSRGPPRGYYKGTHEVPLLVDQETGFMVPCTVRHSTCQGVKICPFYDFREADSKHSSATREQLQERLQEDHKLRLEFSSPARDLFQHTSAFIIALKHSGCSANIVLGLQEQLMEDPDVMHMRRGYPLKENQCNGKIIFGYSFDNEPFLKYRDHFFDGTIGNGSYHLEYLEAVITDDKEEVVRIEAEVEMNGYGPRTACHTIMNHSSQRPVCPFNHRDEQDGALKQPKMELCGCSCIYREYEPLEQYRRVCPYILIVSKGPHTHPIPLPEKTLAAVKTELNTLIRKLDVDMADITPRQFLRHPIVKSYLRSRHLKVYIDAIKAVDFPFGTGWKGLQYLKTQQDLILPPEDWYIRRLVEIPASLLKDESVSKTDALRIVICMTSETSQRFITAQHLQSDIGFKRVIGYYEFEVAAVDPDSNTSITYCRVFLTRQTAFAHLQVLREIDEVLKDDTGRTLHWRHIHGNRIDDYEGNILNWVVDQHGGQAKGIGLYLEELAKSLPLKMDFHQPSCSIQSLGPYDHLRRFLTLCTTHFSRNIRKCAVSEEVRNLMRSLVCIRHDDWEGTLELIEEQGGKAGQNWVADKVRTKFAFPGICWERSYIPLEIWNARRRDSNIAEIVHADINREGVRCTLVGGVQKGQHFDCVRCTLVGGVQKGQHFDRMKLATLKVRLADSSTQSPC</sequence>
<evidence type="ECO:0000313" key="2">
    <source>
        <dbReference type="EMBL" id="KAJ4481349.1"/>
    </source>
</evidence>
<accession>A0ABQ8V962</accession>
<feature type="region of interest" description="Disordered" evidence="1">
    <location>
        <begin position="55"/>
        <end position="75"/>
    </location>
</feature>
<evidence type="ECO:0000256" key="1">
    <source>
        <dbReference type="SAM" id="MobiDB-lite"/>
    </source>
</evidence>
<organism evidence="2 4">
    <name type="scientific">Lentinula lateritia</name>
    <dbReference type="NCBI Taxonomy" id="40482"/>
    <lineage>
        <taxon>Eukaryota</taxon>
        <taxon>Fungi</taxon>
        <taxon>Dikarya</taxon>
        <taxon>Basidiomycota</taxon>
        <taxon>Agaricomycotina</taxon>
        <taxon>Agaricomycetes</taxon>
        <taxon>Agaricomycetidae</taxon>
        <taxon>Agaricales</taxon>
        <taxon>Marasmiineae</taxon>
        <taxon>Omphalotaceae</taxon>
        <taxon>Lentinula</taxon>
    </lineage>
</organism>
<dbReference type="Proteomes" id="UP001150217">
    <property type="component" value="Unassembled WGS sequence"/>
</dbReference>
<dbReference type="EMBL" id="JANVFT010000059">
    <property type="protein sequence ID" value="KAJ4481351.1"/>
    <property type="molecule type" value="Genomic_DNA"/>
</dbReference>
<protein>
    <submittedName>
        <fullName evidence="2">Uncharacterized protein</fullName>
    </submittedName>
</protein>
<reference evidence="2" key="1">
    <citation type="submission" date="2022-08" db="EMBL/GenBank/DDBJ databases">
        <title>A Global Phylogenomic Analysis of the Shiitake Genus Lentinula.</title>
        <authorList>
            <consortium name="DOE Joint Genome Institute"/>
            <person name="Sierra-Patev S."/>
            <person name="Min B."/>
            <person name="Naranjo-Ortiz M."/>
            <person name="Looney B."/>
            <person name="Konkel Z."/>
            <person name="Slot J.C."/>
            <person name="Sakamoto Y."/>
            <person name="Steenwyk J.L."/>
            <person name="Rokas A."/>
            <person name="Carro J."/>
            <person name="Camarero S."/>
            <person name="Ferreira P."/>
            <person name="Molpeceres G."/>
            <person name="Ruiz-Duenas F.J."/>
            <person name="Serrano A."/>
            <person name="Henrissat B."/>
            <person name="Drula E."/>
            <person name="Hughes K.W."/>
            <person name="Mata J.L."/>
            <person name="Ishikawa N.K."/>
            <person name="Vargas-Isla R."/>
            <person name="Ushijima S."/>
            <person name="Smith C.A."/>
            <person name="Ahrendt S."/>
            <person name="Andreopoulos W."/>
            <person name="He G."/>
            <person name="Labutti K."/>
            <person name="Lipzen A."/>
            <person name="Ng V."/>
            <person name="Riley R."/>
            <person name="Sandor L."/>
            <person name="Barry K."/>
            <person name="Martinez A.T."/>
            <person name="Xiao Y."/>
            <person name="Gibbons J.G."/>
            <person name="Terashima K."/>
            <person name="Grigoriev I.V."/>
            <person name="Hibbett D.S."/>
        </authorList>
    </citation>
    <scope>NUCLEOTIDE SEQUENCE</scope>
    <source>
        <strain evidence="2">RHP3577 ss4</strain>
    </source>
</reference>
<name>A0ABQ8V962_9AGAR</name>
<dbReference type="EMBL" id="JANVFT010000059">
    <property type="protein sequence ID" value="KAJ4481349.1"/>
    <property type="molecule type" value="Genomic_DNA"/>
</dbReference>
<gene>
    <name evidence="3" type="ORF">C8R41DRAFT_886064</name>
    <name evidence="2" type="ORF">C8R41DRAFT_960252</name>
</gene>
<feature type="compositionally biased region" description="Low complexity" evidence="1">
    <location>
        <begin position="55"/>
        <end position="69"/>
    </location>
</feature>
<comment type="caution">
    <text evidence="2">The sequence shown here is derived from an EMBL/GenBank/DDBJ whole genome shotgun (WGS) entry which is preliminary data.</text>
</comment>
<evidence type="ECO:0000313" key="3">
    <source>
        <dbReference type="EMBL" id="KAJ4481351.1"/>
    </source>
</evidence>
<proteinExistence type="predicted"/>